<dbReference type="InterPro" id="IPR005828">
    <property type="entry name" value="MFS_sugar_transport-like"/>
</dbReference>
<evidence type="ECO:0000313" key="8">
    <source>
        <dbReference type="Proteomes" id="UP000603640"/>
    </source>
</evidence>
<dbReference type="SUPFAM" id="SSF103473">
    <property type="entry name" value="MFS general substrate transporter"/>
    <property type="match status" value="1"/>
</dbReference>
<dbReference type="Pfam" id="PF07690">
    <property type="entry name" value="MFS_1"/>
    <property type="match status" value="1"/>
</dbReference>
<feature type="domain" description="Major facilitator superfamily (MFS) profile" evidence="6">
    <location>
        <begin position="12"/>
        <end position="388"/>
    </location>
</feature>
<evidence type="ECO:0000256" key="5">
    <source>
        <dbReference type="SAM" id="Phobius"/>
    </source>
</evidence>
<feature type="transmembrane region" description="Helical" evidence="5">
    <location>
        <begin position="76"/>
        <end position="94"/>
    </location>
</feature>
<dbReference type="InterPro" id="IPR036259">
    <property type="entry name" value="MFS_trans_sf"/>
</dbReference>
<protein>
    <submittedName>
        <fullName evidence="7">MFS transporter</fullName>
    </submittedName>
</protein>
<dbReference type="RefSeq" id="WP_187067644.1">
    <property type="nucleotide sequence ID" value="NZ_JACRVF010000003.1"/>
</dbReference>
<dbReference type="Pfam" id="PF00083">
    <property type="entry name" value="Sugar_tr"/>
    <property type="match status" value="1"/>
</dbReference>
<organism evidence="7 8">
    <name type="scientific">Pontibacter cellulosilyticus</name>
    <dbReference type="NCBI Taxonomy" id="1720253"/>
    <lineage>
        <taxon>Bacteria</taxon>
        <taxon>Pseudomonadati</taxon>
        <taxon>Bacteroidota</taxon>
        <taxon>Cytophagia</taxon>
        <taxon>Cytophagales</taxon>
        <taxon>Hymenobacteraceae</taxon>
        <taxon>Pontibacter</taxon>
    </lineage>
</organism>
<feature type="transmembrane region" description="Helical" evidence="5">
    <location>
        <begin position="332"/>
        <end position="354"/>
    </location>
</feature>
<dbReference type="PANTHER" id="PTHR23531">
    <property type="entry name" value="QUINOLENE RESISTANCE PROTEIN NORA"/>
    <property type="match status" value="1"/>
</dbReference>
<dbReference type="GO" id="GO:0016020">
    <property type="term" value="C:membrane"/>
    <property type="evidence" value="ECO:0007669"/>
    <property type="project" value="UniProtKB-SubCell"/>
</dbReference>
<feature type="transmembrane region" description="Helical" evidence="5">
    <location>
        <begin position="12"/>
        <end position="31"/>
    </location>
</feature>
<keyword evidence="3 5" id="KW-1133">Transmembrane helix</keyword>
<name>A0A923N6M2_9BACT</name>
<evidence type="ECO:0000259" key="6">
    <source>
        <dbReference type="PROSITE" id="PS50850"/>
    </source>
</evidence>
<feature type="transmembrane region" description="Helical" evidence="5">
    <location>
        <begin position="245"/>
        <end position="262"/>
    </location>
</feature>
<evidence type="ECO:0000256" key="1">
    <source>
        <dbReference type="ARBA" id="ARBA00004141"/>
    </source>
</evidence>
<dbReference type="InterPro" id="IPR001958">
    <property type="entry name" value="Tet-R_TetA/multi-R_MdtG-like"/>
</dbReference>
<dbReference type="Proteomes" id="UP000603640">
    <property type="component" value="Unassembled WGS sequence"/>
</dbReference>
<feature type="transmembrane region" description="Helical" evidence="5">
    <location>
        <begin position="100"/>
        <end position="123"/>
    </location>
</feature>
<dbReference type="Gene3D" id="1.20.1250.20">
    <property type="entry name" value="MFS general substrate transporter like domains"/>
    <property type="match status" value="2"/>
</dbReference>
<evidence type="ECO:0000256" key="2">
    <source>
        <dbReference type="ARBA" id="ARBA00022692"/>
    </source>
</evidence>
<dbReference type="PROSITE" id="PS50850">
    <property type="entry name" value="MFS"/>
    <property type="match status" value="1"/>
</dbReference>
<dbReference type="CDD" id="cd17489">
    <property type="entry name" value="MFS_YfcJ_like"/>
    <property type="match status" value="1"/>
</dbReference>
<comment type="caution">
    <text evidence="7">The sequence shown here is derived from an EMBL/GenBank/DDBJ whole genome shotgun (WGS) entry which is preliminary data.</text>
</comment>
<feature type="transmembrane region" description="Helical" evidence="5">
    <location>
        <begin position="135"/>
        <end position="154"/>
    </location>
</feature>
<gene>
    <name evidence="7" type="ORF">H8S84_12350</name>
</gene>
<keyword evidence="4 5" id="KW-0472">Membrane</keyword>
<dbReference type="GO" id="GO:0022857">
    <property type="term" value="F:transmembrane transporter activity"/>
    <property type="evidence" value="ECO:0007669"/>
    <property type="project" value="InterPro"/>
</dbReference>
<feature type="transmembrane region" description="Helical" evidence="5">
    <location>
        <begin position="274"/>
        <end position="292"/>
    </location>
</feature>
<comment type="subcellular location">
    <subcellularLocation>
        <location evidence="1">Membrane</location>
        <topology evidence="1">Multi-pass membrane protein</topology>
    </subcellularLocation>
</comment>
<dbReference type="InterPro" id="IPR011701">
    <property type="entry name" value="MFS"/>
</dbReference>
<keyword evidence="8" id="KW-1185">Reference proteome</keyword>
<proteinExistence type="predicted"/>
<sequence length="399" mass="42992">MAEQIRRIYGLQFGLLCLSSFLFFASFNMIIPELPDYLSSLGGEEYKGLIISLFTLTAGLSRPFSGKLADKIGRIPVMMVGGAICILTGLLYPVTGSVAAFLLLRFVHGFSTGFTPTGTSAYVADVVPAEKRGEAMGLLGLAGSLGMAAGPALGGAIANQFSVNTMFYASSVTAFLSVAVLVRMHETVDNPHRFRMGLLRISRQELFEPRVWGPSFVMLFSTFAFGTILTIIPDFSEYLGIRNKGLFFTSFTVSSLAIRFLAGRASDKYGRINVLRVSTGLLALAMVAVGLSTSATQLLLAGVVFGVAVGMNSPTVYAWTIDLSHEAHRGRAMATMYIALEAGIGLGALCSGWLYNNASANFSRTFMVAAACSMVAFLYLILLPKKQLDQPKFLQKYIR</sequence>
<evidence type="ECO:0000313" key="7">
    <source>
        <dbReference type="EMBL" id="MBC5993628.1"/>
    </source>
</evidence>
<accession>A0A923N6M2</accession>
<dbReference type="PANTHER" id="PTHR23531:SF1">
    <property type="entry name" value="QUINOLENE RESISTANCE PROTEIN NORA"/>
    <property type="match status" value="1"/>
</dbReference>
<dbReference type="InterPro" id="IPR020846">
    <property type="entry name" value="MFS_dom"/>
</dbReference>
<reference evidence="7" key="1">
    <citation type="submission" date="2020-08" db="EMBL/GenBank/DDBJ databases">
        <title>Pontibacter sp. SD6 16S ribosomal RNA gene Genome sequencing and assembly.</title>
        <authorList>
            <person name="Kang M."/>
        </authorList>
    </citation>
    <scope>NUCLEOTIDE SEQUENCE</scope>
    <source>
        <strain evidence="7">SD6</strain>
    </source>
</reference>
<evidence type="ECO:0000256" key="4">
    <source>
        <dbReference type="ARBA" id="ARBA00023136"/>
    </source>
</evidence>
<feature type="transmembrane region" description="Helical" evidence="5">
    <location>
        <begin position="366"/>
        <end position="383"/>
    </location>
</feature>
<dbReference type="InterPro" id="IPR052714">
    <property type="entry name" value="MFS_Exporter"/>
</dbReference>
<dbReference type="EMBL" id="JACRVF010000003">
    <property type="protein sequence ID" value="MBC5993628.1"/>
    <property type="molecule type" value="Genomic_DNA"/>
</dbReference>
<dbReference type="AlphaFoldDB" id="A0A923N6M2"/>
<feature type="transmembrane region" description="Helical" evidence="5">
    <location>
        <begin position="211"/>
        <end position="233"/>
    </location>
</feature>
<keyword evidence="2 5" id="KW-0812">Transmembrane</keyword>
<dbReference type="PRINTS" id="PR01035">
    <property type="entry name" value="TCRTETA"/>
</dbReference>
<feature type="transmembrane region" description="Helical" evidence="5">
    <location>
        <begin position="298"/>
        <end position="320"/>
    </location>
</feature>
<evidence type="ECO:0000256" key="3">
    <source>
        <dbReference type="ARBA" id="ARBA00022989"/>
    </source>
</evidence>